<organism evidence="4 5">
    <name type="scientific">Sulfurimonas marina</name>
    <dbReference type="NCBI Taxonomy" id="2590551"/>
    <lineage>
        <taxon>Bacteria</taxon>
        <taxon>Pseudomonadati</taxon>
        <taxon>Campylobacterota</taxon>
        <taxon>Epsilonproteobacteria</taxon>
        <taxon>Campylobacterales</taxon>
        <taxon>Sulfurimonadaceae</taxon>
        <taxon>Sulfurimonas</taxon>
    </lineage>
</organism>
<feature type="chain" id="PRO_5032468107" description="Cytochrome C" evidence="3">
    <location>
        <begin position="20"/>
        <end position="423"/>
    </location>
</feature>
<proteinExistence type="predicted"/>
<keyword evidence="1 3" id="KW-0732">Signal</keyword>
<evidence type="ECO:0000256" key="1">
    <source>
        <dbReference type="ARBA" id="ARBA00022729"/>
    </source>
</evidence>
<reference evidence="4 5" key="1">
    <citation type="submission" date="2019-06" db="EMBL/GenBank/DDBJ databases">
        <title>Sulfurimonas gotlandica sp. nov., a chemoautotrophic and psychrotolerant epsilonproteobacterium isolated from a pelagic redoxcline, and an emended description of the genus Sulfurimonas.</title>
        <authorList>
            <person name="Wang S."/>
            <person name="Jiang L."/>
            <person name="Shao Z."/>
        </authorList>
    </citation>
    <scope>NUCLEOTIDE SEQUENCE [LARGE SCALE GENOMIC DNA]</scope>
    <source>
        <strain evidence="4 5">B2</strain>
    </source>
</reference>
<dbReference type="EMBL" id="CP041165">
    <property type="protein sequence ID" value="QOP40521.1"/>
    <property type="molecule type" value="Genomic_DNA"/>
</dbReference>
<dbReference type="PANTHER" id="PTHR35038">
    <property type="entry name" value="DISSIMILATORY SULFITE REDUCTASE SIRA"/>
    <property type="match status" value="1"/>
</dbReference>
<accession>A0A7M1ASX6</accession>
<dbReference type="AlphaFoldDB" id="A0A7M1ASX6"/>
<evidence type="ECO:0000313" key="5">
    <source>
        <dbReference type="Proteomes" id="UP000593910"/>
    </source>
</evidence>
<dbReference type="Gene3D" id="1.10.1130.10">
    <property type="entry name" value="Flavocytochrome C3, Chain A"/>
    <property type="match status" value="1"/>
</dbReference>
<protein>
    <recommendedName>
        <fullName evidence="6">Cytochrome C</fullName>
    </recommendedName>
</protein>
<name>A0A7M1ASX6_9BACT</name>
<dbReference type="InterPro" id="IPR051829">
    <property type="entry name" value="Multiheme_Cytochr_ET"/>
</dbReference>
<evidence type="ECO:0000256" key="2">
    <source>
        <dbReference type="SAM" id="Phobius"/>
    </source>
</evidence>
<dbReference type="InterPro" id="IPR036280">
    <property type="entry name" value="Multihaem_cyt_sf"/>
</dbReference>
<sequence length="423" mass="48199">MRYLALVIAFALNLFGANECNSCHQEQTKYMTSECTTCHVDTQPHLKDNLQKTSPVTLTNYQKFYNDDRPIIRSYQGKMQTSYGSSQYFHMQGDVHFQKGMICQDCHSSKELHSDGFWQAKQASKIKCQDCHGTIEKYPWEMENSSEIKAKREGDSLLFHLASGKVIELKPLKLLKRSDALSKAACIAMKNIEAHSKNLECSSCHATWAPQFYGSALTYKEMKNKKQKVEKESLFVRWEEPFLMQNKDGKISPAVPKTPLKTILTDAKGNSTIEQGENLLQPFAPHTIQKKARSCESCHTSSKVLNGTIDSGVFQDKNITHFNLSKVLSEKQRDKLDRRGVCLSCHDTIPNGNLAISTVSHITQMVTIGIDEKQHQTILKRILNMSAWFQIILVLFVVLILIYIIYTTVIKKRSINPRNRGWK</sequence>
<evidence type="ECO:0008006" key="6">
    <source>
        <dbReference type="Google" id="ProtNLM"/>
    </source>
</evidence>
<feature type="signal peptide" evidence="3">
    <location>
        <begin position="1"/>
        <end position="19"/>
    </location>
</feature>
<dbReference type="GO" id="GO:0016491">
    <property type="term" value="F:oxidoreductase activity"/>
    <property type="evidence" value="ECO:0007669"/>
    <property type="project" value="TreeGrafter"/>
</dbReference>
<dbReference type="KEGG" id="smax:FJR03_01690"/>
<feature type="transmembrane region" description="Helical" evidence="2">
    <location>
        <begin position="387"/>
        <end position="410"/>
    </location>
</feature>
<keyword evidence="2" id="KW-0472">Membrane</keyword>
<dbReference type="RefSeq" id="WP_193113942.1">
    <property type="nucleotide sequence ID" value="NZ_CP041165.1"/>
</dbReference>
<dbReference type="Proteomes" id="UP000593910">
    <property type="component" value="Chromosome"/>
</dbReference>
<keyword evidence="2" id="KW-0812">Transmembrane</keyword>
<gene>
    <name evidence="4" type="ORF">FJR03_01690</name>
</gene>
<dbReference type="PANTHER" id="PTHR35038:SF8">
    <property type="entry name" value="C-TYPE POLYHEME CYTOCHROME OMCC"/>
    <property type="match status" value="1"/>
</dbReference>
<keyword evidence="5" id="KW-1185">Reference proteome</keyword>
<evidence type="ECO:0000256" key="3">
    <source>
        <dbReference type="SAM" id="SignalP"/>
    </source>
</evidence>
<dbReference type="SUPFAM" id="SSF48695">
    <property type="entry name" value="Multiheme cytochromes"/>
    <property type="match status" value="1"/>
</dbReference>
<keyword evidence="2" id="KW-1133">Transmembrane helix</keyword>
<evidence type="ECO:0000313" key="4">
    <source>
        <dbReference type="EMBL" id="QOP40521.1"/>
    </source>
</evidence>